<sequence length="233" mass="26355">MVSMQITPGLPSPKGEVWHMPGVVKIGRCLPREPGHFCTLFNTGELELLGQNGRNLILEDKMKDRLPKEWLDCFRREKQVFGVSRVFAKTSNQRATELYLLLFAFFYDSFSDILIEFEKMDHMATLFQLEGKDYSYELLYGEYIRNNGKVADIKESCSLSNAAVNEYLNFNGLPDLDGEHESDLNALNDFFSGQSLASVCEAHGANIGAIERLLRKSGARLARALNRMNTNTV</sequence>
<reference evidence="1" key="1">
    <citation type="journal article" date="2014" name="Int. J. Syst. Evol. Microbiol.">
        <title>Complete genome sequence of Corynebacterium casei LMG S-19264T (=DSM 44701T), isolated from a smear-ripened cheese.</title>
        <authorList>
            <consortium name="US DOE Joint Genome Institute (JGI-PGF)"/>
            <person name="Walter F."/>
            <person name="Albersmeier A."/>
            <person name="Kalinowski J."/>
            <person name="Ruckert C."/>
        </authorList>
    </citation>
    <scope>NUCLEOTIDE SEQUENCE</scope>
    <source>
        <strain evidence="1">KCTC 32182</strain>
    </source>
</reference>
<keyword evidence="2" id="KW-1185">Reference proteome</keyword>
<organism evidence="1 2">
    <name type="scientific">Paludibacterium paludis</name>
    <dbReference type="NCBI Taxonomy" id="1225769"/>
    <lineage>
        <taxon>Bacteria</taxon>
        <taxon>Pseudomonadati</taxon>
        <taxon>Pseudomonadota</taxon>
        <taxon>Betaproteobacteria</taxon>
        <taxon>Neisseriales</taxon>
        <taxon>Chromobacteriaceae</taxon>
        <taxon>Paludibacterium</taxon>
    </lineage>
</organism>
<dbReference type="Proteomes" id="UP000645257">
    <property type="component" value="Unassembled WGS sequence"/>
</dbReference>
<reference evidence="1" key="2">
    <citation type="submission" date="2020-09" db="EMBL/GenBank/DDBJ databases">
        <authorList>
            <person name="Sun Q."/>
            <person name="Kim S."/>
        </authorList>
    </citation>
    <scope>NUCLEOTIDE SEQUENCE</scope>
    <source>
        <strain evidence="1">KCTC 32182</strain>
    </source>
</reference>
<dbReference type="EMBL" id="BMYX01000034">
    <property type="protein sequence ID" value="GGY29922.1"/>
    <property type="molecule type" value="Genomic_DNA"/>
</dbReference>
<dbReference type="AlphaFoldDB" id="A0A918UCB5"/>
<name>A0A918UCB5_9NEIS</name>
<protein>
    <submittedName>
        <fullName evidence="1">Uncharacterized protein</fullName>
    </submittedName>
</protein>
<dbReference type="RefSeq" id="WP_215796457.1">
    <property type="nucleotide sequence ID" value="NZ_BMYX01000034.1"/>
</dbReference>
<comment type="caution">
    <text evidence="1">The sequence shown here is derived from an EMBL/GenBank/DDBJ whole genome shotgun (WGS) entry which is preliminary data.</text>
</comment>
<proteinExistence type="predicted"/>
<evidence type="ECO:0000313" key="1">
    <source>
        <dbReference type="EMBL" id="GGY29922.1"/>
    </source>
</evidence>
<gene>
    <name evidence="1" type="ORF">GCM10011289_35990</name>
</gene>
<evidence type="ECO:0000313" key="2">
    <source>
        <dbReference type="Proteomes" id="UP000645257"/>
    </source>
</evidence>
<accession>A0A918UCB5</accession>